<keyword evidence="1" id="KW-0732">Signal</keyword>
<dbReference type="RefSeq" id="WP_085126099.1">
    <property type="nucleotide sequence ID" value="NZ_FWZX01000037.1"/>
</dbReference>
<dbReference type="Pfam" id="PF07027">
    <property type="entry name" value="DUF1318"/>
    <property type="match status" value="1"/>
</dbReference>
<evidence type="ECO:0000313" key="3">
    <source>
        <dbReference type="Proteomes" id="UP000192917"/>
    </source>
</evidence>
<proteinExistence type="predicted"/>
<dbReference type="Proteomes" id="UP000192917">
    <property type="component" value="Unassembled WGS sequence"/>
</dbReference>
<dbReference type="STRING" id="560819.SAMN05428998_13755"/>
<gene>
    <name evidence="2" type="ORF">SAMN05428998_13755</name>
</gene>
<feature type="chain" id="PRO_5012464264" description="DUF1318 domain-containing protein" evidence="1">
    <location>
        <begin position="22"/>
        <end position="122"/>
    </location>
</feature>
<feature type="signal peptide" evidence="1">
    <location>
        <begin position="1"/>
        <end position="21"/>
    </location>
</feature>
<dbReference type="InterPro" id="IPR006311">
    <property type="entry name" value="TAT_signal"/>
</dbReference>
<dbReference type="PROSITE" id="PS51318">
    <property type="entry name" value="TAT"/>
    <property type="match status" value="1"/>
</dbReference>
<protein>
    <recommendedName>
        <fullName evidence="4">DUF1318 domain-containing protein</fullName>
    </recommendedName>
</protein>
<evidence type="ECO:0000256" key="1">
    <source>
        <dbReference type="SAM" id="SignalP"/>
    </source>
</evidence>
<keyword evidence="3" id="KW-1185">Reference proteome</keyword>
<name>A0A1Y6CTZ4_9PROT</name>
<evidence type="ECO:0008006" key="4">
    <source>
        <dbReference type="Google" id="ProtNLM"/>
    </source>
</evidence>
<accession>A0A1Y6CTZ4</accession>
<dbReference type="AlphaFoldDB" id="A0A1Y6CTZ4"/>
<sequence>MMSRRLFVAALSAAALTATLAGPSLLGPGFLRPSVAWAQTPEALLTSGAAGERWDGYMEARSGSAAGAVASINAKRKQVYEKRAAEQGVPVEAVAKIYAQELINKAPAGSWVKRENGQWVQK</sequence>
<organism evidence="2 3">
    <name type="scientific">Tistlia consotensis USBA 355</name>
    <dbReference type="NCBI Taxonomy" id="560819"/>
    <lineage>
        <taxon>Bacteria</taxon>
        <taxon>Pseudomonadati</taxon>
        <taxon>Pseudomonadota</taxon>
        <taxon>Alphaproteobacteria</taxon>
        <taxon>Rhodospirillales</taxon>
        <taxon>Rhodovibrionaceae</taxon>
        <taxon>Tistlia</taxon>
    </lineage>
</organism>
<dbReference type="InterPro" id="IPR008309">
    <property type="entry name" value="YdbL"/>
</dbReference>
<reference evidence="2 3" key="1">
    <citation type="submission" date="2017-04" db="EMBL/GenBank/DDBJ databases">
        <authorList>
            <person name="Afonso C.L."/>
            <person name="Miller P.J."/>
            <person name="Scott M.A."/>
            <person name="Spackman E."/>
            <person name="Goraichik I."/>
            <person name="Dimitrov K.M."/>
            <person name="Suarez D.L."/>
            <person name="Swayne D.E."/>
        </authorList>
    </citation>
    <scope>NUCLEOTIDE SEQUENCE [LARGE SCALE GENOMIC DNA]</scope>
    <source>
        <strain evidence="2 3">USBA 355</strain>
    </source>
</reference>
<dbReference type="EMBL" id="FWZX01000037">
    <property type="protein sequence ID" value="SMF77846.1"/>
    <property type="molecule type" value="Genomic_DNA"/>
</dbReference>
<evidence type="ECO:0000313" key="2">
    <source>
        <dbReference type="EMBL" id="SMF77846.1"/>
    </source>
</evidence>